<feature type="transmembrane region" description="Helical" evidence="2">
    <location>
        <begin position="77"/>
        <end position="103"/>
    </location>
</feature>
<reference evidence="5" key="1">
    <citation type="journal article" date="2019" name="Gigascience">
        <title>De novo genome assembly of the endangered Acer yangbiense, a plant species with extremely small populations endemic to Yunnan Province, China.</title>
        <authorList>
            <person name="Yang J."/>
            <person name="Wariss H.M."/>
            <person name="Tao L."/>
            <person name="Zhang R."/>
            <person name="Yun Q."/>
            <person name="Hollingsworth P."/>
            <person name="Dao Z."/>
            <person name="Luo G."/>
            <person name="Guo H."/>
            <person name="Ma Y."/>
            <person name="Sun W."/>
        </authorList>
    </citation>
    <scope>NUCLEOTIDE SEQUENCE [LARGE SCALE GENOMIC DNA]</scope>
    <source>
        <strain evidence="5">cv. br00</strain>
    </source>
</reference>
<dbReference type="AlphaFoldDB" id="A0A5N5JBG2"/>
<evidence type="ECO:0008006" key="6">
    <source>
        <dbReference type="Google" id="ProtNLM"/>
    </source>
</evidence>
<keyword evidence="2" id="KW-0812">Transmembrane</keyword>
<evidence type="ECO:0000256" key="2">
    <source>
        <dbReference type="SAM" id="Phobius"/>
    </source>
</evidence>
<evidence type="ECO:0000313" key="5">
    <source>
        <dbReference type="Proteomes" id="UP000326939"/>
    </source>
</evidence>
<name>A0A5N5JBG2_9ROSI</name>
<keyword evidence="2" id="KW-1133">Transmembrane helix</keyword>
<proteinExistence type="predicted"/>
<dbReference type="EMBL" id="VDCV01000017">
    <property type="protein sequence ID" value="KAB5516491.1"/>
    <property type="molecule type" value="Genomic_DNA"/>
</dbReference>
<feature type="region of interest" description="Disordered" evidence="1">
    <location>
        <begin position="48"/>
        <end position="70"/>
    </location>
</feature>
<feature type="region of interest" description="Disordered" evidence="1">
    <location>
        <begin position="136"/>
        <end position="173"/>
    </location>
</feature>
<feature type="compositionally biased region" description="Polar residues" evidence="1">
    <location>
        <begin position="160"/>
        <end position="173"/>
    </location>
</feature>
<protein>
    <recommendedName>
        <fullName evidence="6">Malectin-like domain-containing protein</fullName>
    </recommendedName>
</protein>
<sequence>MFIFISLYLLPPLHLFLHVTATEDYLLPYRPTDPILLNCGASSNLSSPDGRSWDVAPPPAEQNPSLQERRAGKRSSILHVIGIVGGSIGAVIACSLIVYFLAFKQKRVKDTSKSDQEKSSWTLLSKTSSVDGINMEEQSSLSPHRGVMASDEDDMFSGAESCSRSTFSTDAASVTLSDPVQRARSEGVFSEIIEPKGR</sequence>
<organism evidence="4 5">
    <name type="scientific">Salix brachista</name>
    <dbReference type="NCBI Taxonomy" id="2182728"/>
    <lineage>
        <taxon>Eukaryota</taxon>
        <taxon>Viridiplantae</taxon>
        <taxon>Streptophyta</taxon>
        <taxon>Embryophyta</taxon>
        <taxon>Tracheophyta</taxon>
        <taxon>Spermatophyta</taxon>
        <taxon>Magnoliopsida</taxon>
        <taxon>eudicotyledons</taxon>
        <taxon>Gunneridae</taxon>
        <taxon>Pentapetalae</taxon>
        <taxon>rosids</taxon>
        <taxon>fabids</taxon>
        <taxon>Malpighiales</taxon>
        <taxon>Salicaceae</taxon>
        <taxon>Saliceae</taxon>
        <taxon>Salix</taxon>
    </lineage>
</organism>
<feature type="chain" id="PRO_5024428017" description="Malectin-like domain-containing protein" evidence="3">
    <location>
        <begin position="22"/>
        <end position="198"/>
    </location>
</feature>
<evidence type="ECO:0000256" key="1">
    <source>
        <dbReference type="SAM" id="MobiDB-lite"/>
    </source>
</evidence>
<accession>A0A5N5JBG2</accession>
<dbReference type="Proteomes" id="UP000326939">
    <property type="component" value="Chromosome 17"/>
</dbReference>
<keyword evidence="3" id="KW-0732">Signal</keyword>
<feature type="signal peptide" evidence="3">
    <location>
        <begin position="1"/>
        <end position="21"/>
    </location>
</feature>
<evidence type="ECO:0000313" key="4">
    <source>
        <dbReference type="EMBL" id="KAB5516491.1"/>
    </source>
</evidence>
<keyword evidence="2" id="KW-0472">Membrane</keyword>
<evidence type="ECO:0000256" key="3">
    <source>
        <dbReference type="SAM" id="SignalP"/>
    </source>
</evidence>
<comment type="caution">
    <text evidence="4">The sequence shown here is derived from an EMBL/GenBank/DDBJ whole genome shotgun (WGS) entry which is preliminary data.</text>
</comment>
<gene>
    <name evidence="4" type="ORF">DKX38_027139</name>
</gene>
<keyword evidence="5" id="KW-1185">Reference proteome</keyword>